<dbReference type="PROSITE" id="PS50850">
    <property type="entry name" value="MFS"/>
    <property type="match status" value="1"/>
</dbReference>
<evidence type="ECO:0000313" key="9">
    <source>
        <dbReference type="Proteomes" id="UP000263377"/>
    </source>
</evidence>
<evidence type="ECO:0000256" key="3">
    <source>
        <dbReference type="ARBA" id="ARBA00022692"/>
    </source>
</evidence>
<evidence type="ECO:0000256" key="2">
    <source>
        <dbReference type="ARBA" id="ARBA00022475"/>
    </source>
</evidence>
<name>A0A372ZUC8_9ACTN</name>
<dbReference type="InterPro" id="IPR020846">
    <property type="entry name" value="MFS_dom"/>
</dbReference>
<evidence type="ECO:0000256" key="1">
    <source>
        <dbReference type="ARBA" id="ARBA00004651"/>
    </source>
</evidence>
<feature type="transmembrane region" description="Helical" evidence="6">
    <location>
        <begin position="345"/>
        <end position="366"/>
    </location>
</feature>
<dbReference type="InterPro" id="IPR011701">
    <property type="entry name" value="MFS"/>
</dbReference>
<accession>A0A372ZUC8</accession>
<feature type="transmembrane region" description="Helical" evidence="6">
    <location>
        <begin position="372"/>
        <end position="390"/>
    </location>
</feature>
<dbReference type="PANTHER" id="PTHR43124">
    <property type="entry name" value="PURINE EFFLUX PUMP PBUE"/>
    <property type="match status" value="1"/>
</dbReference>
<feature type="transmembrane region" description="Helical" evidence="6">
    <location>
        <begin position="310"/>
        <end position="333"/>
    </location>
</feature>
<dbReference type="InterPro" id="IPR036259">
    <property type="entry name" value="MFS_trans_sf"/>
</dbReference>
<dbReference type="GO" id="GO:0005886">
    <property type="term" value="C:plasma membrane"/>
    <property type="evidence" value="ECO:0007669"/>
    <property type="project" value="UniProtKB-SubCell"/>
</dbReference>
<keyword evidence="5 6" id="KW-0472">Membrane</keyword>
<keyword evidence="3 6" id="KW-0812">Transmembrane</keyword>
<keyword evidence="4 6" id="KW-1133">Transmembrane helix</keyword>
<feature type="transmembrane region" description="Helical" evidence="6">
    <location>
        <begin position="114"/>
        <end position="135"/>
    </location>
</feature>
<comment type="caution">
    <text evidence="8">The sequence shown here is derived from an EMBL/GenBank/DDBJ whole genome shotgun (WGS) entry which is preliminary data.</text>
</comment>
<comment type="subcellular location">
    <subcellularLocation>
        <location evidence="1">Cell membrane</location>
        <topology evidence="1">Multi-pass membrane protein</topology>
    </subcellularLocation>
</comment>
<evidence type="ECO:0000313" key="8">
    <source>
        <dbReference type="EMBL" id="RGD59516.1"/>
    </source>
</evidence>
<evidence type="ECO:0000259" key="7">
    <source>
        <dbReference type="PROSITE" id="PS50850"/>
    </source>
</evidence>
<dbReference type="AlphaFoldDB" id="A0A372ZUC8"/>
<evidence type="ECO:0000256" key="4">
    <source>
        <dbReference type="ARBA" id="ARBA00022989"/>
    </source>
</evidence>
<reference evidence="8 9" key="1">
    <citation type="submission" date="2018-08" db="EMBL/GenBank/DDBJ databases">
        <title>Diversity &amp; Physiological Properties of Lignin-Decomposing Actinobacteria from Soil.</title>
        <authorList>
            <person name="Roh S.G."/>
            <person name="Kim S.B."/>
        </authorList>
    </citation>
    <scope>NUCLEOTIDE SEQUENCE [LARGE SCALE GENOMIC DNA]</scope>
    <source>
        <strain evidence="8 9">MMS17-GH009</strain>
    </source>
</reference>
<keyword evidence="9" id="KW-1185">Reference proteome</keyword>
<keyword evidence="2" id="KW-1003">Cell membrane</keyword>
<feature type="domain" description="Major facilitator superfamily (MFS) profile" evidence="7">
    <location>
        <begin position="23"/>
        <end position="395"/>
    </location>
</feature>
<evidence type="ECO:0000256" key="6">
    <source>
        <dbReference type="SAM" id="Phobius"/>
    </source>
</evidence>
<protein>
    <submittedName>
        <fullName evidence="8">MFS transporter</fullName>
    </submittedName>
</protein>
<proteinExistence type="predicted"/>
<feature type="transmembrane region" description="Helical" evidence="6">
    <location>
        <begin position="257"/>
        <end position="276"/>
    </location>
</feature>
<dbReference type="EMBL" id="QVIG01000001">
    <property type="protein sequence ID" value="RGD59516.1"/>
    <property type="molecule type" value="Genomic_DNA"/>
</dbReference>
<dbReference type="CDD" id="cd17324">
    <property type="entry name" value="MFS_NepI_like"/>
    <property type="match status" value="1"/>
</dbReference>
<feature type="transmembrane region" description="Helical" evidence="6">
    <location>
        <begin position="89"/>
        <end position="108"/>
    </location>
</feature>
<dbReference type="Gene3D" id="1.20.1250.20">
    <property type="entry name" value="MFS general substrate transporter like domains"/>
    <property type="match status" value="1"/>
</dbReference>
<dbReference type="GO" id="GO:0022857">
    <property type="term" value="F:transmembrane transporter activity"/>
    <property type="evidence" value="ECO:0007669"/>
    <property type="project" value="InterPro"/>
</dbReference>
<evidence type="ECO:0000256" key="5">
    <source>
        <dbReference type="ARBA" id="ARBA00023136"/>
    </source>
</evidence>
<feature type="transmembrane region" description="Helical" evidence="6">
    <location>
        <begin position="147"/>
        <end position="173"/>
    </location>
</feature>
<gene>
    <name evidence="8" type="ORF">DR950_18485</name>
</gene>
<dbReference type="Pfam" id="PF07690">
    <property type="entry name" value="MFS_1"/>
    <property type="match status" value="1"/>
</dbReference>
<dbReference type="InterPro" id="IPR050189">
    <property type="entry name" value="MFS_Efflux_Transporters"/>
</dbReference>
<sequence>MPTPELRTPAQPVTPAPRLPWPALLAMSTAGFVTIMTEALPAGVLPAMSADLGVGQSAAGQSVTLYAVGSIAAAIPLTAVTGRLPRKRLLLVAVGGFAAANAVTAVSPDYPLTMAARFAAGLVAGLLWALLAGYARGIVAPEQRGRAMAVAMAGSTVALSVGVPAGTLLAGLVGWRVTFGLMSVIAVALTGWMLLVLPPLPGRADQARAPVRRVLRTPGVAAVLAVTATFVLAHNVLYTYVAALLAPLGLDGRTDTVLLVIGLSSLVSILGTGALIDRYLRPLTIAASVLLAAAALLLAAALLGSTGRPAYAAAALWGLGFGGAATLLQTAVADAAGSAGDIAQSLLVTCWNLGIAIGGLAGGLLLDHAGPAALPWSALVLLAAALATTIGGRQHGFPGHGGTRSCEVDAHSS</sequence>
<feature type="transmembrane region" description="Helical" evidence="6">
    <location>
        <begin position="283"/>
        <end position="304"/>
    </location>
</feature>
<feature type="transmembrane region" description="Helical" evidence="6">
    <location>
        <begin position="21"/>
        <end position="43"/>
    </location>
</feature>
<dbReference type="Proteomes" id="UP000263377">
    <property type="component" value="Unassembled WGS sequence"/>
</dbReference>
<feature type="transmembrane region" description="Helical" evidence="6">
    <location>
        <begin position="63"/>
        <end position="82"/>
    </location>
</feature>
<feature type="transmembrane region" description="Helical" evidence="6">
    <location>
        <begin position="220"/>
        <end position="245"/>
    </location>
</feature>
<dbReference type="PANTHER" id="PTHR43124:SF3">
    <property type="entry name" value="CHLORAMPHENICOL EFFLUX PUMP RV0191"/>
    <property type="match status" value="1"/>
</dbReference>
<organism evidence="8 9">
    <name type="scientific">Kitasatospora xanthocidica</name>
    <dbReference type="NCBI Taxonomy" id="83382"/>
    <lineage>
        <taxon>Bacteria</taxon>
        <taxon>Bacillati</taxon>
        <taxon>Actinomycetota</taxon>
        <taxon>Actinomycetes</taxon>
        <taxon>Kitasatosporales</taxon>
        <taxon>Streptomycetaceae</taxon>
        <taxon>Kitasatospora</taxon>
    </lineage>
</organism>
<feature type="transmembrane region" description="Helical" evidence="6">
    <location>
        <begin position="179"/>
        <end position="200"/>
    </location>
</feature>
<dbReference type="RefSeq" id="WP_117487705.1">
    <property type="nucleotide sequence ID" value="NZ_QVIG01000001.1"/>
</dbReference>
<dbReference type="SUPFAM" id="SSF103473">
    <property type="entry name" value="MFS general substrate transporter"/>
    <property type="match status" value="1"/>
</dbReference>